<dbReference type="Proteomes" id="UP000196649">
    <property type="component" value="Unassembled WGS sequence"/>
</dbReference>
<dbReference type="Gene3D" id="3.40.50.360">
    <property type="match status" value="1"/>
</dbReference>
<dbReference type="EMBL" id="MXAL01000006">
    <property type="protein sequence ID" value="OWF33042.1"/>
    <property type="molecule type" value="Genomic_DNA"/>
</dbReference>
<evidence type="ECO:0000313" key="3">
    <source>
        <dbReference type="Proteomes" id="UP000196649"/>
    </source>
</evidence>
<dbReference type="GO" id="GO:0016651">
    <property type="term" value="F:oxidoreductase activity, acting on NAD(P)H"/>
    <property type="evidence" value="ECO:0007669"/>
    <property type="project" value="UniProtKB-ARBA"/>
</dbReference>
<dbReference type="PANTHER" id="PTHR39201:SF1">
    <property type="entry name" value="FLAVODOXIN-LIKE DOMAIN-CONTAINING PROTEIN"/>
    <property type="match status" value="1"/>
</dbReference>
<dbReference type="InterPro" id="IPR001226">
    <property type="entry name" value="Flavodoxin_CS"/>
</dbReference>
<gene>
    <name evidence="2" type="ORF">LKACC12383_01532</name>
</gene>
<name>A0A210P9A2_9LACO</name>
<comment type="caution">
    <text evidence="2">The sequence shown here is derived from an EMBL/GenBank/DDBJ whole genome shotgun (WGS) entry which is preliminary data.</text>
</comment>
<feature type="domain" description="Flavodoxin-like" evidence="1">
    <location>
        <begin position="61"/>
        <end position="221"/>
    </location>
</feature>
<dbReference type="InterPro" id="IPR029039">
    <property type="entry name" value="Flavoprotein-like_sf"/>
</dbReference>
<dbReference type="PROSITE" id="PS50902">
    <property type="entry name" value="FLAVODOXIN_LIKE"/>
    <property type="match status" value="1"/>
</dbReference>
<organism evidence="2 3">
    <name type="scientific">Companilactobacillus kimchii</name>
    <dbReference type="NCBI Taxonomy" id="2801452"/>
    <lineage>
        <taxon>Bacteria</taxon>
        <taxon>Bacillati</taxon>
        <taxon>Bacillota</taxon>
        <taxon>Bacilli</taxon>
        <taxon>Lactobacillales</taxon>
        <taxon>Lactobacillaceae</taxon>
        <taxon>Companilactobacillus</taxon>
    </lineage>
</organism>
<dbReference type="PROSITE" id="PS00201">
    <property type="entry name" value="FLAVODOXIN"/>
    <property type="match status" value="1"/>
</dbReference>
<reference evidence="2 3" key="1">
    <citation type="submission" date="2017-03" db="EMBL/GenBank/DDBJ databases">
        <title>Genome sequence of Lactobacillus kimchii KACC 12383.</title>
        <authorList>
            <person name="Chun J."/>
        </authorList>
    </citation>
    <scope>NUCLEOTIDE SEQUENCE [LARGE SCALE GENOMIC DNA]</scope>
    <source>
        <strain evidence="2 3">KACC 12383</strain>
    </source>
</reference>
<dbReference type="SUPFAM" id="SSF52218">
    <property type="entry name" value="Flavoproteins"/>
    <property type="match status" value="1"/>
</dbReference>
<dbReference type="AlphaFoldDB" id="A0A210P9A2"/>
<protein>
    <recommendedName>
        <fullName evidence="1">Flavodoxin-like domain-containing protein</fullName>
    </recommendedName>
</protein>
<dbReference type="GO" id="GO:0009055">
    <property type="term" value="F:electron transfer activity"/>
    <property type="evidence" value="ECO:0007669"/>
    <property type="project" value="InterPro"/>
</dbReference>
<proteinExistence type="predicted"/>
<dbReference type="InterPro" id="IPR008254">
    <property type="entry name" value="Flavodoxin/NO_synth"/>
</dbReference>
<dbReference type="Pfam" id="PF12682">
    <property type="entry name" value="Flavodoxin_4"/>
    <property type="match status" value="1"/>
</dbReference>
<evidence type="ECO:0000259" key="1">
    <source>
        <dbReference type="PROSITE" id="PS50902"/>
    </source>
</evidence>
<sequence>MDMKSKLGPVVGQINNQDIRANQLLRRDLSVWEGGRYTPSDGDDTNQNSGAVRKLTDKAKSIVIYWSRSGSTELLASKIANIANSDILEITLKEPYPTDYLETRSRANFERENDLPPELNMELPDLSQYETVFLGYQTWAMTLSQPMKSFLLNYGSKLSGKRIVPFETQGGFGSGDSEDLIRQILAQEGSTKNSFERALVVDGNMVDRSNKVIDRWFNRIDR</sequence>
<dbReference type="PANTHER" id="PTHR39201">
    <property type="entry name" value="EXPORTED PROTEIN-RELATED"/>
    <property type="match status" value="1"/>
</dbReference>
<dbReference type="RefSeq" id="WP_054643928.1">
    <property type="nucleotide sequence ID" value="NZ_LNUB01000034.1"/>
</dbReference>
<evidence type="ECO:0000313" key="2">
    <source>
        <dbReference type="EMBL" id="OWF33042.1"/>
    </source>
</evidence>
<dbReference type="GO" id="GO:0010181">
    <property type="term" value="F:FMN binding"/>
    <property type="evidence" value="ECO:0007669"/>
    <property type="project" value="InterPro"/>
</dbReference>
<accession>A0A210P9A2</accession>